<name>A0ABQ6LSN8_9RHOB</name>
<dbReference type="Proteomes" id="UP001239909">
    <property type="component" value="Unassembled WGS sequence"/>
</dbReference>
<evidence type="ECO:0008006" key="3">
    <source>
        <dbReference type="Google" id="ProtNLM"/>
    </source>
</evidence>
<dbReference type="EMBL" id="BSYI01000051">
    <property type="protein sequence ID" value="GMG85094.1"/>
    <property type="molecule type" value="Genomic_DNA"/>
</dbReference>
<evidence type="ECO:0000313" key="2">
    <source>
        <dbReference type="Proteomes" id="UP001239909"/>
    </source>
</evidence>
<sequence length="70" mass="7850">MWQGNGFPVLFHDPDLNAVPRRDVTRARALARKDGTDAGEQSETIRYPSCRCRTGAERYGHALLFSDLGE</sequence>
<keyword evidence="2" id="KW-1185">Reference proteome</keyword>
<proteinExistence type="predicted"/>
<organism evidence="1 2">
    <name type="scientific">Paralimibaculum aggregatum</name>
    <dbReference type="NCBI Taxonomy" id="3036245"/>
    <lineage>
        <taxon>Bacteria</taxon>
        <taxon>Pseudomonadati</taxon>
        <taxon>Pseudomonadota</taxon>
        <taxon>Alphaproteobacteria</taxon>
        <taxon>Rhodobacterales</taxon>
        <taxon>Paracoccaceae</taxon>
        <taxon>Paralimibaculum</taxon>
    </lineage>
</organism>
<accession>A0ABQ6LSN8</accession>
<gene>
    <name evidence="1" type="ORF">LNKW23_43100</name>
</gene>
<reference evidence="1 2" key="1">
    <citation type="submission" date="2023-04" db="EMBL/GenBank/DDBJ databases">
        <title>Marinoamorphus aggregata gen. nov., sp. Nov., isolate from tissue of brittle star Ophioplocus japonicus.</title>
        <authorList>
            <person name="Kawano K."/>
            <person name="Sawayama S."/>
            <person name="Nakagawa S."/>
        </authorList>
    </citation>
    <scope>NUCLEOTIDE SEQUENCE [LARGE SCALE GENOMIC DNA]</scope>
    <source>
        <strain evidence="1 2">NKW23</strain>
    </source>
</reference>
<protein>
    <recommendedName>
        <fullName evidence="3">GP-PDE domain-containing protein</fullName>
    </recommendedName>
</protein>
<comment type="caution">
    <text evidence="1">The sequence shown here is derived from an EMBL/GenBank/DDBJ whole genome shotgun (WGS) entry which is preliminary data.</text>
</comment>
<evidence type="ECO:0000313" key="1">
    <source>
        <dbReference type="EMBL" id="GMG85094.1"/>
    </source>
</evidence>